<comment type="similarity">
    <text evidence="2 6">Belongs to the major facilitator superfamily. Sugar transporter (TC 2.A.1.1) family.</text>
</comment>
<feature type="transmembrane region" description="Helical" evidence="8">
    <location>
        <begin position="198"/>
        <end position="218"/>
    </location>
</feature>
<keyword evidence="6" id="KW-0813">Transport</keyword>
<keyword evidence="11" id="KW-1185">Reference proteome</keyword>
<dbReference type="InterPro" id="IPR036259">
    <property type="entry name" value="MFS_trans_sf"/>
</dbReference>
<feature type="transmembrane region" description="Helical" evidence="8">
    <location>
        <begin position="136"/>
        <end position="157"/>
    </location>
</feature>
<evidence type="ECO:0000256" key="5">
    <source>
        <dbReference type="ARBA" id="ARBA00023136"/>
    </source>
</evidence>
<keyword evidence="3 8" id="KW-0812">Transmembrane</keyword>
<dbReference type="GO" id="GO:0016020">
    <property type="term" value="C:membrane"/>
    <property type="evidence" value="ECO:0007669"/>
    <property type="project" value="UniProtKB-SubCell"/>
</dbReference>
<comment type="subcellular location">
    <subcellularLocation>
        <location evidence="1">Membrane</location>
        <topology evidence="1">Multi-pass membrane protein</topology>
    </subcellularLocation>
</comment>
<sequence>MTTTTTTTRDKDIVVGKSSSSEAASSLSSSSSSSSSVAVACAFVSALGAFAFGYNLAVVNGPLEAIARSATGVANNLTAQGSIVSTLLVGATVGSLVAGKIVDACGRRMSQLYCGVLLAVGPGLCVFSATSLPGILAGRFLTGVGIGIASSLVPLYISEVSPKNLRGSLGSVNQLTICLGIVLGLLANLVYAPHQWRAMFGIAAVPGALLALLAATFLPETPAFLASRGKVDEAEKQALRLWGESRDVEVNDVESSKPAEGGGESIFSKAYRKVLVVSVLMFVFQQMSGINSIVFFSSSMFHDIGVQNPAVASLIVGLVNLVGTMFTGYLVDRAGRKQLMQVSYGGMALTLGVLSVVSSSGLSHSLPFAPLVILASILAYMFSFALGAGAIPGMYVSEIGGDCRAQASSVAFTTHWIMNILIGQYFLQLTSQFGVSALYAVFALSCLCALVFVNRVCSETKGKSFDEIKKDFLLV</sequence>
<feature type="transmembrane region" description="Helical" evidence="8">
    <location>
        <begin position="433"/>
        <end position="453"/>
    </location>
</feature>
<evidence type="ECO:0000256" key="2">
    <source>
        <dbReference type="ARBA" id="ARBA00010992"/>
    </source>
</evidence>
<evidence type="ECO:0000256" key="1">
    <source>
        <dbReference type="ARBA" id="ARBA00004141"/>
    </source>
</evidence>
<feature type="transmembrane region" description="Helical" evidence="8">
    <location>
        <begin position="37"/>
        <end position="57"/>
    </location>
</feature>
<feature type="transmembrane region" description="Helical" evidence="8">
    <location>
        <begin position="274"/>
        <end position="298"/>
    </location>
</feature>
<evidence type="ECO:0000259" key="9">
    <source>
        <dbReference type="PROSITE" id="PS50850"/>
    </source>
</evidence>
<dbReference type="PROSITE" id="PS00216">
    <property type="entry name" value="SUGAR_TRANSPORT_1"/>
    <property type="match status" value="1"/>
</dbReference>
<dbReference type="InterPro" id="IPR020846">
    <property type="entry name" value="MFS_dom"/>
</dbReference>
<feature type="region of interest" description="Disordered" evidence="7">
    <location>
        <begin position="1"/>
        <end position="32"/>
    </location>
</feature>
<dbReference type="EMBL" id="CP031043">
    <property type="protein sequence ID" value="QDZ23279.1"/>
    <property type="molecule type" value="Genomic_DNA"/>
</dbReference>
<dbReference type="PROSITE" id="PS50850">
    <property type="entry name" value="MFS"/>
    <property type="match status" value="1"/>
</dbReference>
<dbReference type="STRING" id="1764295.A0A5B8MRR0"/>
<keyword evidence="4 8" id="KW-1133">Transmembrane helix</keyword>
<keyword evidence="5 8" id="KW-0472">Membrane</keyword>
<evidence type="ECO:0000256" key="4">
    <source>
        <dbReference type="ARBA" id="ARBA00022989"/>
    </source>
</evidence>
<dbReference type="SUPFAM" id="SSF103473">
    <property type="entry name" value="MFS general substrate transporter"/>
    <property type="match status" value="1"/>
</dbReference>
<feature type="compositionally biased region" description="Low complexity" evidence="7">
    <location>
        <begin position="18"/>
        <end position="32"/>
    </location>
</feature>
<accession>A0A5B8MRR0</accession>
<dbReference type="InterPro" id="IPR050360">
    <property type="entry name" value="MFS_Sugar_Transporters"/>
</dbReference>
<feature type="transmembrane region" description="Helical" evidence="8">
    <location>
        <begin position="407"/>
        <end position="427"/>
    </location>
</feature>
<feature type="transmembrane region" description="Helical" evidence="8">
    <location>
        <begin position="77"/>
        <end position="98"/>
    </location>
</feature>
<protein>
    <submittedName>
        <fullName evidence="10">MFS general substrate transporter</fullName>
    </submittedName>
</protein>
<dbReference type="PROSITE" id="PS00217">
    <property type="entry name" value="SUGAR_TRANSPORT_2"/>
    <property type="match status" value="1"/>
</dbReference>
<name>A0A5B8MRR0_9CHLO</name>
<reference evidence="10 11" key="1">
    <citation type="submission" date="2018-07" db="EMBL/GenBank/DDBJ databases">
        <title>The complete nuclear genome of the prasinophyte Chloropicon primus (CCMP1205).</title>
        <authorList>
            <person name="Pombert J.-F."/>
            <person name="Otis C."/>
            <person name="Turmel M."/>
            <person name="Lemieux C."/>
        </authorList>
    </citation>
    <scope>NUCLEOTIDE SEQUENCE [LARGE SCALE GENOMIC DNA]</scope>
    <source>
        <strain evidence="10 11">CCMP1205</strain>
    </source>
</reference>
<feature type="domain" description="Major facilitator superfamily (MFS) profile" evidence="9">
    <location>
        <begin position="41"/>
        <end position="461"/>
    </location>
</feature>
<evidence type="ECO:0000256" key="3">
    <source>
        <dbReference type="ARBA" id="ARBA00022692"/>
    </source>
</evidence>
<evidence type="ECO:0000313" key="11">
    <source>
        <dbReference type="Proteomes" id="UP000316726"/>
    </source>
</evidence>
<dbReference type="InterPro" id="IPR003663">
    <property type="entry name" value="Sugar/inositol_transpt"/>
</dbReference>
<feature type="transmembrane region" description="Helical" evidence="8">
    <location>
        <begin position="110"/>
        <end position="130"/>
    </location>
</feature>
<gene>
    <name evidence="10" type="ORF">A3770_10p57970</name>
</gene>
<dbReference type="Proteomes" id="UP000316726">
    <property type="component" value="Chromosome 10"/>
</dbReference>
<dbReference type="Gene3D" id="1.20.1250.20">
    <property type="entry name" value="MFS general substrate transporter like domains"/>
    <property type="match status" value="1"/>
</dbReference>
<dbReference type="Pfam" id="PF00083">
    <property type="entry name" value="Sugar_tr"/>
    <property type="match status" value="1"/>
</dbReference>
<evidence type="ECO:0000256" key="6">
    <source>
        <dbReference type="RuleBase" id="RU003346"/>
    </source>
</evidence>
<feature type="transmembrane region" description="Helical" evidence="8">
    <location>
        <begin position="310"/>
        <end position="330"/>
    </location>
</feature>
<dbReference type="InterPro" id="IPR005828">
    <property type="entry name" value="MFS_sugar_transport-like"/>
</dbReference>
<evidence type="ECO:0000313" key="10">
    <source>
        <dbReference type="EMBL" id="QDZ23279.1"/>
    </source>
</evidence>
<evidence type="ECO:0000256" key="8">
    <source>
        <dbReference type="SAM" id="Phobius"/>
    </source>
</evidence>
<proteinExistence type="inferred from homology"/>
<dbReference type="AlphaFoldDB" id="A0A5B8MRR0"/>
<dbReference type="GO" id="GO:0005351">
    <property type="term" value="F:carbohydrate:proton symporter activity"/>
    <property type="evidence" value="ECO:0007669"/>
    <property type="project" value="TreeGrafter"/>
</dbReference>
<organism evidence="10 11">
    <name type="scientific">Chloropicon primus</name>
    <dbReference type="NCBI Taxonomy" id="1764295"/>
    <lineage>
        <taxon>Eukaryota</taxon>
        <taxon>Viridiplantae</taxon>
        <taxon>Chlorophyta</taxon>
        <taxon>Chloropicophyceae</taxon>
        <taxon>Chloropicales</taxon>
        <taxon>Chloropicaceae</taxon>
        <taxon>Chloropicon</taxon>
    </lineage>
</organism>
<dbReference type="NCBIfam" id="TIGR00879">
    <property type="entry name" value="SP"/>
    <property type="match status" value="1"/>
</dbReference>
<dbReference type="OrthoDB" id="6612291at2759"/>
<dbReference type="PRINTS" id="PR00171">
    <property type="entry name" value="SUGRTRNSPORT"/>
</dbReference>
<dbReference type="PANTHER" id="PTHR48022:SF2">
    <property type="entry name" value="PLASTIDIC GLUCOSE TRANSPORTER 4"/>
    <property type="match status" value="1"/>
</dbReference>
<evidence type="ECO:0000256" key="7">
    <source>
        <dbReference type="SAM" id="MobiDB-lite"/>
    </source>
</evidence>
<feature type="transmembrane region" description="Helical" evidence="8">
    <location>
        <begin position="368"/>
        <end position="395"/>
    </location>
</feature>
<feature type="transmembrane region" description="Helical" evidence="8">
    <location>
        <begin position="342"/>
        <end position="362"/>
    </location>
</feature>
<dbReference type="InterPro" id="IPR005829">
    <property type="entry name" value="Sugar_transporter_CS"/>
</dbReference>
<dbReference type="PANTHER" id="PTHR48022">
    <property type="entry name" value="PLASTIDIC GLUCOSE TRANSPORTER 4"/>
    <property type="match status" value="1"/>
</dbReference>
<feature type="transmembrane region" description="Helical" evidence="8">
    <location>
        <begin position="169"/>
        <end position="192"/>
    </location>
</feature>